<accession>A0A7J6NKD4</accession>
<organism evidence="1 2">
    <name type="scientific">Perkinsus olseni</name>
    <name type="common">Perkinsus atlanticus</name>
    <dbReference type="NCBI Taxonomy" id="32597"/>
    <lineage>
        <taxon>Eukaryota</taxon>
        <taxon>Sar</taxon>
        <taxon>Alveolata</taxon>
        <taxon>Perkinsozoa</taxon>
        <taxon>Perkinsea</taxon>
        <taxon>Perkinsida</taxon>
        <taxon>Perkinsidae</taxon>
        <taxon>Perkinsus</taxon>
    </lineage>
</organism>
<protein>
    <submittedName>
        <fullName evidence="1">Uncharacterized protein</fullName>
    </submittedName>
</protein>
<dbReference type="Proteomes" id="UP000541610">
    <property type="component" value="Unassembled WGS sequence"/>
</dbReference>
<evidence type="ECO:0000313" key="2">
    <source>
        <dbReference type="Proteomes" id="UP000541610"/>
    </source>
</evidence>
<feature type="non-terminal residue" evidence="1">
    <location>
        <position position="202"/>
    </location>
</feature>
<reference evidence="1 2" key="1">
    <citation type="submission" date="2020-04" db="EMBL/GenBank/DDBJ databases">
        <title>Perkinsus olseni comparative genomics.</title>
        <authorList>
            <person name="Bogema D.R."/>
        </authorList>
    </citation>
    <scope>NUCLEOTIDE SEQUENCE [LARGE SCALE GENOMIC DNA]</scope>
    <source>
        <strain evidence="1">00978-12</strain>
    </source>
</reference>
<dbReference type="AlphaFoldDB" id="A0A7J6NKD4"/>
<comment type="caution">
    <text evidence="1">The sequence shown here is derived from an EMBL/GenBank/DDBJ whole genome shotgun (WGS) entry which is preliminary data.</text>
</comment>
<evidence type="ECO:0000313" key="1">
    <source>
        <dbReference type="EMBL" id="KAF4684285.1"/>
    </source>
</evidence>
<proteinExistence type="predicted"/>
<gene>
    <name evidence="1" type="ORF">FOZ60_008094</name>
</gene>
<name>A0A7J6NKD4_PEROL</name>
<dbReference type="EMBL" id="JABANP010000320">
    <property type="protein sequence ID" value="KAF4684285.1"/>
    <property type="molecule type" value="Genomic_DNA"/>
</dbReference>
<sequence>AMVKMVEEARNNGMDLAVRCMAAGIKANVDLTNVDGKLTKTFMFKGPVVFYEYSREVKQGGGLSFAVTPLIRLEMFDEFERRIMSLTLIKGSSFVPGVWSALSPELRLFIVSGETVFPDAKAGDELSVEVLEEAGIWYPGSVLTVGPLLRCICVKMMLDVRLSGKTPRIILFFLFRRFLLRIRWLRKKGVVVWLPIRYILWP</sequence>